<evidence type="ECO:0000256" key="1">
    <source>
        <dbReference type="SAM" id="MobiDB-lite"/>
    </source>
</evidence>
<dbReference type="EMBL" id="CAKLCB010000201">
    <property type="protein sequence ID" value="CAH0516713.1"/>
    <property type="molecule type" value="Genomic_DNA"/>
</dbReference>
<feature type="region of interest" description="Disordered" evidence="1">
    <location>
        <begin position="1"/>
        <end position="26"/>
    </location>
</feature>
<name>A0ABN8CZX2_9STRA</name>
<reference evidence="2 3" key="1">
    <citation type="submission" date="2021-11" db="EMBL/GenBank/DDBJ databases">
        <authorList>
            <person name="Islam A."/>
            <person name="Islam S."/>
            <person name="Flora M.S."/>
            <person name="Rahman M."/>
            <person name="Ziaur R.M."/>
            <person name="Epstein J.H."/>
            <person name="Hassan M."/>
            <person name="Klassen M."/>
            <person name="Woodard K."/>
            <person name="Webb A."/>
            <person name="Webby R.J."/>
            <person name="El Zowalaty M.E."/>
        </authorList>
    </citation>
    <scope>NUCLEOTIDE SEQUENCE [LARGE SCALE GENOMIC DNA]</scope>
    <source>
        <strain evidence="2">Pbs1</strain>
    </source>
</reference>
<dbReference type="Proteomes" id="UP001158986">
    <property type="component" value="Unassembled WGS sequence"/>
</dbReference>
<gene>
    <name evidence="2" type="ORF">PBS001_LOCUS3359</name>
</gene>
<organism evidence="2 3">
    <name type="scientific">Peronospora belbahrii</name>
    <dbReference type="NCBI Taxonomy" id="622444"/>
    <lineage>
        <taxon>Eukaryota</taxon>
        <taxon>Sar</taxon>
        <taxon>Stramenopiles</taxon>
        <taxon>Oomycota</taxon>
        <taxon>Peronosporomycetes</taxon>
        <taxon>Peronosporales</taxon>
        <taxon>Peronosporaceae</taxon>
        <taxon>Peronospora</taxon>
    </lineage>
</organism>
<protein>
    <submittedName>
        <fullName evidence="2">Uncharacterized protein</fullName>
    </submittedName>
</protein>
<keyword evidence="3" id="KW-1185">Reference proteome</keyword>
<accession>A0ABN8CZX2</accession>
<evidence type="ECO:0000313" key="3">
    <source>
        <dbReference type="Proteomes" id="UP001158986"/>
    </source>
</evidence>
<evidence type="ECO:0000313" key="2">
    <source>
        <dbReference type="EMBL" id="CAH0516713.1"/>
    </source>
</evidence>
<comment type="caution">
    <text evidence="2">The sequence shown here is derived from an EMBL/GenBank/DDBJ whole genome shotgun (WGS) entry which is preliminary data.</text>
</comment>
<sequence>MREEVRSVSGNFEAQDSASQASDVRSERLERLEGLLKGIAEHIPAMGECTKVGVEGDTSHELGPPIYEHVMDAVKPGTLKLLPQEKRAVPARNPKDSH</sequence>
<proteinExistence type="predicted"/>
<feature type="compositionally biased region" description="Polar residues" evidence="1">
    <location>
        <begin position="8"/>
        <end position="23"/>
    </location>
</feature>